<feature type="chain" id="PRO_5046479668" evidence="1">
    <location>
        <begin position="36"/>
        <end position="187"/>
    </location>
</feature>
<organism evidence="3 4">
    <name type="scientific">Pseudonocardia aurantiaca</name>
    <dbReference type="NCBI Taxonomy" id="75290"/>
    <lineage>
        <taxon>Bacteria</taxon>
        <taxon>Bacillati</taxon>
        <taxon>Actinomycetota</taxon>
        <taxon>Actinomycetes</taxon>
        <taxon>Pseudonocardiales</taxon>
        <taxon>Pseudonocardiaceae</taxon>
        <taxon>Pseudonocardia</taxon>
    </lineage>
</organism>
<dbReference type="SMART" id="SM00198">
    <property type="entry name" value="SCP"/>
    <property type="match status" value="1"/>
</dbReference>
<dbReference type="Proteomes" id="UP001597145">
    <property type="component" value="Unassembled WGS sequence"/>
</dbReference>
<evidence type="ECO:0000259" key="2">
    <source>
        <dbReference type="SMART" id="SM00198"/>
    </source>
</evidence>
<evidence type="ECO:0000256" key="1">
    <source>
        <dbReference type="SAM" id="SignalP"/>
    </source>
</evidence>
<dbReference type="EMBL" id="JBHUCP010000005">
    <property type="protein sequence ID" value="MFD1529631.1"/>
    <property type="molecule type" value="Genomic_DNA"/>
</dbReference>
<name>A0ABW4FIV1_9PSEU</name>
<proteinExistence type="predicted"/>
<feature type="domain" description="SCP" evidence="2">
    <location>
        <begin position="48"/>
        <end position="181"/>
    </location>
</feature>
<protein>
    <submittedName>
        <fullName evidence="3">CAP domain-containing protein</fullName>
    </submittedName>
</protein>
<dbReference type="InterPro" id="IPR035940">
    <property type="entry name" value="CAP_sf"/>
</dbReference>
<dbReference type="InterPro" id="IPR014044">
    <property type="entry name" value="CAP_dom"/>
</dbReference>
<keyword evidence="4" id="KW-1185">Reference proteome</keyword>
<dbReference type="SUPFAM" id="SSF55797">
    <property type="entry name" value="PR-1-like"/>
    <property type="match status" value="1"/>
</dbReference>
<dbReference type="PANTHER" id="PTHR10334">
    <property type="entry name" value="CYSTEINE-RICH SECRETORY PROTEIN-RELATED"/>
    <property type="match status" value="1"/>
</dbReference>
<dbReference type="Gene3D" id="3.40.33.10">
    <property type="entry name" value="CAP"/>
    <property type="match status" value="1"/>
</dbReference>
<dbReference type="InterPro" id="IPR001283">
    <property type="entry name" value="CRISP-related"/>
</dbReference>
<accession>A0ABW4FIV1</accession>
<reference evidence="4" key="1">
    <citation type="journal article" date="2019" name="Int. J. Syst. Evol. Microbiol.">
        <title>The Global Catalogue of Microorganisms (GCM) 10K type strain sequencing project: providing services to taxonomists for standard genome sequencing and annotation.</title>
        <authorList>
            <consortium name="The Broad Institute Genomics Platform"/>
            <consortium name="The Broad Institute Genome Sequencing Center for Infectious Disease"/>
            <person name="Wu L."/>
            <person name="Ma J."/>
        </authorList>
    </citation>
    <scope>NUCLEOTIDE SEQUENCE [LARGE SCALE GENOMIC DNA]</scope>
    <source>
        <strain evidence="4">JCM 12165</strain>
    </source>
</reference>
<evidence type="ECO:0000313" key="3">
    <source>
        <dbReference type="EMBL" id="MFD1529631.1"/>
    </source>
</evidence>
<keyword evidence="1" id="KW-0732">Signal</keyword>
<evidence type="ECO:0000313" key="4">
    <source>
        <dbReference type="Proteomes" id="UP001597145"/>
    </source>
</evidence>
<gene>
    <name evidence="3" type="ORF">ACFSCY_09280</name>
</gene>
<dbReference type="Pfam" id="PF00188">
    <property type="entry name" value="CAP"/>
    <property type="match status" value="1"/>
</dbReference>
<feature type="signal peptide" evidence="1">
    <location>
        <begin position="1"/>
        <end position="35"/>
    </location>
</feature>
<comment type="caution">
    <text evidence="3">The sequence shown here is derived from an EMBL/GenBank/DDBJ whole genome shotgun (WGS) entry which is preliminary data.</text>
</comment>
<sequence>MIGLSGTNNRWMRGAAGAAIVVAATVLSAPGSAVATTSAPAPAQLSPQDRDEMLADHNRARAAVGVPALVWDDALAAEAQAWANDPASTAGGELRHKEPFEARNRHGENMSGAPPADATDQWVSEKAGYDVNPMDPATGHYRQVAWNTTQRVGCGARSGAPIRGAGWVTVCRYDPPGNWPGQLPYPA</sequence>
<dbReference type="PRINTS" id="PR00837">
    <property type="entry name" value="V5TPXLIKE"/>
</dbReference>